<dbReference type="EMBL" id="ATBP01000361">
    <property type="protein sequence ID" value="ETR70842.1"/>
    <property type="molecule type" value="Genomic_DNA"/>
</dbReference>
<evidence type="ECO:0000313" key="2">
    <source>
        <dbReference type="Proteomes" id="UP000189670"/>
    </source>
</evidence>
<sequence>MKYIKSILTTYLILTIISHMAIALMRYNVKTQDILVFLYISCSRQTCCNSLDFPHRRRLYEQFGFYKIPAIEYLVLDTDRDPNAMNFSKLKFRKMQHAYFAIIY</sequence>
<comment type="caution">
    <text evidence="1">The sequence shown here is derived from an EMBL/GenBank/DDBJ whole genome shotgun (WGS) entry which is preliminary data.</text>
</comment>
<proteinExistence type="predicted"/>
<dbReference type="AlphaFoldDB" id="A0A1V1P7H3"/>
<organism evidence="1 2">
    <name type="scientific">Candidatus Magnetoglobus multicellularis str. Araruama</name>
    <dbReference type="NCBI Taxonomy" id="890399"/>
    <lineage>
        <taxon>Bacteria</taxon>
        <taxon>Pseudomonadati</taxon>
        <taxon>Thermodesulfobacteriota</taxon>
        <taxon>Desulfobacteria</taxon>
        <taxon>Desulfobacterales</taxon>
        <taxon>Desulfobacteraceae</taxon>
        <taxon>Candidatus Magnetoglobus</taxon>
    </lineage>
</organism>
<protein>
    <submittedName>
        <fullName evidence="1">Uncharacterized protein</fullName>
    </submittedName>
</protein>
<name>A0A1V1P7H3_9BACT</name>
<accession>A0A1V1P7H3</accession>
<gene>
    <name evidence="1" type="ORF">OMM_08521</name>
</gene>
<dbReference type="Proteomes" id="UP000189670">
    <property type="component" value="Unassembled WGS sequence"/>
</dbReference>
<evidence type="ECO:0000313" key="1">
    <source>
        <dbReference type="EMBL" id="ETR70842.1"/>
    </source>
</evidence>
<reference evidence="2" key="1">
    <citation type="submission" date="2012-11" db="EMBL/GenBank/DDBJ databases">
        <authorList>
            <person name="Lucero-Rivera Y.E."/>
            <person name="Tovar-Ramirez D."/>
        </authorList>
    </citation>
    <scope>NUCLEOTIDE SEQUENCE [LARGE SCALE GENOMIC DNA]</scope>
    <source>
        <strain evidence="2">Araruama</strain>
    </source>
</reference>